<proteinExistence type="predicted"/>
<keyword evidence="2" id="KW-1133">Transmembrane helix</keyword>
<keyword evidence="1" id="KW-0175">Coiled coil</keyword>
<dbReference type="AlphaFoldDB" id="A0A2T7G3Q3"/>
<evidence type="ECO:0000313" key="4">
    <source>
        <dbReference type="Proteomes" id="UP000244446"/>
    </source>
</evidence>
<dbReference type="EMBL" id="QCYH01000012">
    <property type="protein sequence ID" value="PVA09054.1"/>
    <property type="molecule type" value="Genomic_DNA"/>
</dbReference>
<feature type="coiled-coil region" evidence="1">
    <location>
        <begin position="54"/>
        <end position="81"/>
    </location>
</feature>
<evidence type="ECO:0000313" key="3">
    <source>
        <dbReference type="EMBL" id="PVA09054.1"/>
    </source>
</evidence>
<keyword evidence="2" id="KW-0472">Membrane</keyword>
<name>A0A2T7G3Q3_9RHOB</name>
<accession>A0A2T7G3Q3</accession>
<reference evidence="3 4" key="1">
    <citation type="submission" date="2018-04" db="EMBL/GenBank/DDBJ databases">
        <title>Pelagivirga bohaiensis gen. nov., sp. nov., a bacterium isolated from the Bohai Sea.</title>
        <authorList>
            <person name="Ji X."/>
        </authorList>
    </citation>
    <scope>NUCLEOTIDE SEQUENCE [LARGE SCALE GENOMIC DNA]</scope>
    <source>
        <strain evidence="3 4">BH-SD19</strain>
    </source>
</reference>
<sequence length="180" mass="19119">MRARESTGTAFINGLCKVLLTFAVLGLVAIGGVFAFNALDRKTEAEEAVVEFAYHQQARELDQLRSEVTLLTEQSLELRSELALLTGQGGVLPRFVARLQDQRKVNGAHSNAIRQLYATTGLIGASLPAIDEGAASERAGSRPVQVTPVAAPVTDTPKRVVLIPDGNAEAQPKIEGGDGE</sequence>
<keyword evidence="4" id="KW-1185">Reference proteome</keyword>
<protein>
    <submittedName>
        <fullName evidence="3">Uncharacterized protein</fullName>
    </submittedName>
</protein>
<evidence type="ECO:0000256" key="2">
    <source>
        <dbReference type="SAM" id="Phobius"/>
    </source>
</evidence>
<keyword evidence="2" id="KW-0812">Transmembrane</keyword>
<comment type="caution">
    <text evidence="3">The sequence shown here is derived from an EMBL/GenBank/DDBJ whole genome shotgun (WGS) entry which is preliminary data.</text>
</comment>
<evidence type="ECO:0000256" key="1">
    <source>
        <dbReference type="SAM" id="Coils"/>
    </source>
</evidence>
<feature type="transmembrane region" description="Helical" evidence="2">
    <location>
        <begin position="12"/>
        <end position="36"/>
    </location>
</feature>
<dbReference type="Proteomes" id="UP000244446">
    <property type="component" value="Unassembled WGS sequence"/>
</dbReference>
<organism evidence="3 4">
    <name type="scientific">Pelagivirga sediminicola</name>
    <dbReference type="NCBI Taxonomy" id="2170575"/>
    <lineage>
        <taxon>Bacteria</taxon>
        <taxon>Pseudomonadati</taxon>
        <taxon>Pseudomonadota</taxon>
        <taxon>Alphaproteobacteria</taxon>
        <taxon>Rhodobacterales</taxon>
        <taxon>Paracoccaceae</taxon>
        <taxon>Pelagivirga</taxon>
    </lineage>
</organism>
<gene>
    <name evidence="3" type="ORF">DC366_15970</name>
</gene>